<dbReference type="Proteomes" id="UP000008207">
    <property type="component" value="Plasmid pMNOD02"/>
</dbReference>
<comment type="similarity">
    <text evidence="8">Belongs to the binding-protein-dependent transport system permease family. LivHM subfamily.</text>
</comment>
<name>B8IWR4_METNO</name>
<dbReference type="Pfam" id="PF02653">
    <property type="entry name" value="BPD_transp_2"/>
    <property type="match status" value="1"/>
</dbReference>
<feature type="transmembrane region" description="Helical" evidence="9">
    <location>
        <begin position="193"/>
        <end position="214"/>
    </location>
</feature>
<keyword evidence="2" id="KW-0813">Transport</keyword>
<dbReference type="RefSeq" id="WP_012631157.1">
    <property type="nucleotide sequence ID" value="NC_011887.1"/>
</dbReference>
<feature type="transmembrane region" description="Helical" evidence="9">
    <location>
        <begin position="125"/>
        <end position="142"/>
    </location>
</feature>
<feature type="transmembrane region" description="Helical" evidence="9">
    <location>
        <begin position="270"/>
        <end position="289"/>
    </location>
</feature>
<keyword evidence="6 9" id="KW-1133">Transmembrane helix</keyword>
<feature type="transmembrane region" description="Helical" evidence="9">
    <location>
        <begin position="6"/>
        <end position="30"/>
    </location>
</feature>
<keyword evidence="10" id="KW-0614">Plasmid</keyword>
<gene>
    <name evidence="10" type="ordered locus">Mnod_7951</name>
</gene>
<evidence type="ECO:0000313" key="10">
    <source>
        <dbReference type="EMBL" id="ACL62955.1"/>
    </source>
</evidence>
<evidence type="ECO:0000256" key="8">
    <source>
        <dbReference type="ARBA" id="ARBA00037998"/>
    </source>
</evidence>
<evidence type="ECO:0000256" key="4">
    <source>
        <dbReference type="ARBA" id="ARBA00022692"/>
    </source>
</evidence>
<keyword evidence="5" id="KW-0029">Amino-acid transport</keyword>
<comment type="subcellular location">
    <subcellularLocation>
        <location evidence="1">Cell membrane</location>
        <topology evidence="1">Multi-pass membrane protein</topology>
    </subcellularLocation>
</comment>
<evidence type="ECO:0000256" key="3">
    <source>
        <dbReference type="ARBA" id="ARBA00022475"/>
    </source>
</evidence>
<feature type="transmembrane region" description="Helical" evidence="9">
    <location>
        <begin position="226"/>
        <end position="250"/>
    </location>
</feature>
<geneLocation type="plasmid" evidence="10 11">
    <name>pMNOD02</name>
</geneLocation>
<dbReference type="PANTHER" id="PTHR11795">
    <property type="entry name" value="BRANCHED-CHAIN AMINO ACID TRANSPORT SYSTEM PERMEASE PROTEIN LIVH"/>
    <property type="match status" value="1"/>
</dbReference>
<feature type="transmembrane region" description="Helical" evidence="9">
    <location>
        <begin position="149"/>
        <end position="167"/>
    </location>
</feature>
<dbReference type="GO" id="GO:0022857">
    <property type="term" value="F:transmembrane transporter activity"/>
    <property type="evidence" value="ECO:0007669"/>
    <property type="project" value="InterPro"/>
</dbReference>
<dbReference type="OrthoDB" id="9807115at2"/>
<dbReference type="GO" id="GO:0005886">
    <property type="term" value="C:plasma membrane"/>
    <property type="evidence" value="ECO:0007669"/>
    <property type="project" value="UniProtKB-SubCell"/>
</dbReference>
<evidence type="ECO:0000256" key="2">
    <source>
        <dbReference type="ARBA" id="ARBA00022448"/>
    </source>
</evidence>
<dbReference type="EMBL" id="CP001351">
    <property type="protein sequence ID" value="ACL62955.1"/>
    <property type="molecule type" value="Genomic_DNA"/>
</dbReference>
<proteinExistence type="inferred from homology"/>
<dbReference type="CDD" id="cd06582">
    <property type="entry name" value="TM_PBP1_LivH_like"/>
    <property type="match status" value="1"/>
</dbReference>
<dbReference type="KEGG" id="mno:Mnod_7951"/>
<keyword evidence="4 9" id="KW-0812">Transmembrane</keyword>
<evidence type="ECO:0000256" key="6">
    <source>
        <dbReference type="ARBA" id="ARBA00022989"/>
    </source>
</evidence>
<keyword evidence="7 9" id="KW-0472">Membrane</keyword>
<protein>
    <submittedName>
        <fullName evidence="10">Inner-membrane translocator</fullName>
    </submittedName>
</protein>
<feature type="transmembrane region" description="Helical" evidence="9">
    <location>
        <begin position="37"/>
        <end position="57"/>
    </location>
</feature>
<dbReference type="InterPro" id="IPR001851">
    <property type="entry name" value="ABC_transp_permease"/>
</dbReference>
<dbReference type="HOGENOM" id="CLU_039929_3_0_5"/>
<evidence type="ECO:0000313" key="11">
    <source>
        <dbReference type="Proteomes" id="UP000008207"/>
    </source>
</evidence>
<evidence type="ECO:0000256" key="1">
    <source>
        <dbReference type="ARBA" id="ARBA00004651"/>
    </source>
</evidence>
<reference evidence="11" key="1">
    <citation type="submission" date="2009-01" db="EMBL/GenBank/DDBJ databases">
        <title>Complete sequence of plasmid 2 of Methylobacterium nodulans ORS 2060.</title>
        <authorList>
            <consortium name="US DOE Joint Genome Institute"/>
            <person name="Lucas S."/>
            <person name="Copeland A."/>
            <person name="Lapidus A."/>
            <person name="Glavina del Rio T."/>
            <person name="Dalin E."/>
            <person name="Tice H."/>
            <person name="Bruce D."/>
            <person name="Goodwin L."/>
            <person name="Pitluck S."/>
            <person name="Sims D."/>
            <person name="Brettin T."/>
            <person name="Detter J.C."/>
            <person name="Han C."/>
            <person name="Larimer F."/>
            <person name="Land M."/>
            <person name="Hauser L."/>
            <person name="Kyrpides N."/>
            <person name="Ivanova N."/>
            <person name="Marx C.J."/>
            <person name="Richardson P."/>
        </authorList>
    </citation>
    <scope>NUCLEOTIDE SEQUENCE [LARGE SCALE GENOMIC DNA]</scope>
    <source>
        <strain evidence="11">LMG 21967 / CNCM I-2342 / ORS 2060</strain>
        <plasmid evidence="11">Plasmid pMNOD02</plasmid>
    </source>
</reference>
<dbReference type="GO" id="GO:0006865">
    <property type="term" value="P:amino acid transport"/>
    <property type="evidence" value="ECO:0007669"/>
    <property type="project" value="UniProtKB-KW"/>
</dbReference>
<dbReference type="PANTHER" id="PTHR11795:SF445">
    <property type="entry name" value="AMINO ACID ABC TRANSPORTER PERMEASE PROTEIN"/>
    <property type="match status" value="1"/>
</dbReference>
<keyword evidence="3" id="KW-1003">Cell membrane</keyword>
<accession>B8IWR4</accession>
<dbReference type="AlphaFoldDB" id="B8IWR4"/>
<evidence type="ECO:0000256" key="5">
    <source>
        <dbReference type="ARBA" id="ARBA00022970"/>
    </source>
</evidence>
<feature type="transmembrane region" description="Helical" evidence="9">
    <location>
        <begin position="63"/>
        <end position="87"/>
    </location>
</feature>
<keyword evidence="11" id="KW-1185">Reference proteome</keyword>
<dbReference type="InterPro" id="IPR052157">
    <property type="entry name" value="BCAA_transport_permease"/>
</dbReference>
<sequence length="322" mass="34670">MLTFDILAQVLWTSFATSTYLVLFAVAFALVLKVNRIFNFAQAAVMTVAFYAAHATVSMAGLPGWLGCLLALVAAVTASALLELVGFRSLRRRRATPMFVFIFTLIVSEMVAYLAMLIFGTWPTTIFPSLFWPVTLVGNVAVSDWDLPAIASMVGALALLFGFLRYAQTGRFMIAVADNPDLAELYGIEKDRVYLATIVTAGLLVGIGMCLYGSRAQVQPTTSIELMLFAVAATIIGGIGNLWGAALTAVALGVVQNASVLFIPAEWQGFLLYVFLFLAIVFLPNGIRLPDRRRGLARRIARVDLGETKPAETAAASGRGKA</sequence>
<feature type="transmembrane region" description="Helical" evidence="9">
    <location>
        <begin position="99"/>
        <end position="119"/>
    </location>
</feature>
<organism evidence="10 11">
    <name type="scientific">Methylobacterium nodulans (strain LMG 21967 / CNCM I-2342 / ORS 2060)</name>
    <dbReference type="NCBI Taxonomy" id="460265"/>
    <lineage>
        <taxon>Bacteria</taxon>
        <taxon>Pseudomonadati</taxon>
        <taxon>Pseudomonadota</taxon>
        <taxon>Alphaproteobacteria</taxon>
        <taxon>Hyphomicrobiales</taxon>
        <taxon>Methylobacteriaceae</taxon>
        <taxon>Methylobacterium</taxon>
    </lineage>
</organism>
<evidence type="ECO:0000256" key="9">
    <source>
        <dbReference type="SAM" id="Phobius"/>
    </source>
</evidence>
<evidence type="ECO:0000256" key="7">
    <source>
        <dbReference type="ARBA" id="ARBA00023136"/>
    </source>
</evidence>